<protein>
    <submittedName>
        <fullName evidence="1">Uncharacterized protein</fullName>
    </submittedName>
</protein>
<dbReference type="AlphaFoldDB" id="A0A0A8ZJ88"/>
<sequence length="49" mass="5424">MYGYFAVDSEGLSGGVGLFWTTDVNVDLLHYSKSHIDVRVNSKEGDTRS</sequence>
<name>A0A0A8ZJ88_ARUDO</name>
<reference evidence="1" key="2">
    <citation type="journal article" date="2015" name="Data Brief">
        <title>Shoot transcriptome of the giant reed, Arundo donax.</title>
        <authorList>
            <person name="Barrero R.A."/>
            <person name="Guerrero F.D."/>
            <person name="Moolhuijzen P."/>
            <person name="Goolsby J.A."/>
            <person name="Tidwell J."/>
            <person name="Bellgard S.E."/>
            <person name="Bellgard M.I."/>
        </authorList>
    </citation>
    <scope>NUCLEOTIDE SEQUENCE</scope>
    <source>
        <tissue evidence="1">Shoot tissue taken approximately 20 cm above the soil surface</tissue>
    </source>
</reference>
<proteinExistence type="predicted"/>
<dbReference type="EMBL" id="GBRH01258441">
    <property type="protein sequence ID" value="JAD39454.1"/>
    <property type="molecule type" value="Transcribed_RNA"/>
</dbReference>
<accession>A0A0A8ZJ88</accession>
<organism evidence="1">
    <name type="scientific">Arundo donax</name>
    <name type="common">Giant reed</name>
    <name type="synonym">Donax arundinaceus</name>
    <dbReference type="NCBI Taxonomy" id="35708"/>
    <lineage>
        <taxon>Eukaryota</taxon>
        <taxon>Viridiplantae</taxon>
        <taxon>Streptophyta</taxon>
        <taxon>Embryophyta</taxon>
        <taxon>Tracheophyta</taxon>
        <taxon>Spermatophyta</taxon>
        <taxon>Magnoliopsida</taxon>
        <taxon>Liliopsida</taxon>
        <taxon>Poales</taxon>
        <taxon>Poaceae</taxon>
        <taxon>PACMAD clade</taxon>
        <taxon>Arundinoideae</taxon>
        <taxon>Arundineae</taxon>
        <taxon>Arundo</taxon>
    </lineage>
</organism>
<reference evidence="1" key="1">
    <citation type="submission" date="2014-09" db="EMBL/GenBank/DDBJ databases">
        <authorList>
            <person name="Magalhaes I.L.F."/>
            <person name="Oliveira U."/>
            <person name="Santos F.R."/>
            <person name="Vidigal T.H.D.A."/>
            <person name="Brescovit A.D."/>
            <person name="Santos A.J."/>
        </authorList>
    </citation>
    <scope>NUCLEOTIDE SEQUENCE</scope>
    <source>
        <tissue evidence="1">Shoot tissue taken approximately 20 cm above the soil surface</tissue>
    </source>
</reference>
<evidence type="ECO:0000313" key="1">
    <source>
        <dbReference type="EMBL" id="JAD39454.1"/>
    </source>
</evidence>